<dbReference type="Pfam" id="PF00348">
    <property type="entry name" value="polyprenyl_synt"/>
    <property type="match status" value="1"/>
</dbReference>
<protein>
    <submittedName>
        <fullName evidence="5">Family 2 encapsulin nanocompartment cargo protein polyprenyl transferase</fullName>
    </submittedName>
</protein>
<keyword evidence="6" id="KW-1185">Reference proteome</keyword>
<proteinExistence type="inferred from homology"/>
<dbReference type="Proteomes" id="UP001500618">
    <property type="component" value="Unassembled WGS sequence"/>
</dbReference>
<dbReference type="CDD" id="cd00685">
    <property type="entry name" value="Trans_IPPS_HT"/>
    <property type="match status" value="1"/>
</dbReference>
<keyword evidence="3" id="KW-0460">Magnesium</keyword>
<evidence type="ECO:0000313" key="6">
    <source>
        <dbReference type="Proteomes" id="UP001500618"/>
    </source>
</evidence>
<dbReference type="PANTHER" id="PTHR12001">
    <property type="entry name" value="GERANYLGERANYL PYROPHOSPHATE SYNTHASE"/>
    <property type="match status" value="1"/>
</dbReference>
<dbReference type="Gene3D" id="1.10.600.10">
    <property type="entry name" value="Farnesyl Diphosphate Synthase"/>
    <property type="match status" value="1"/>
</dbReference>
<dbReference type="SUPFAM" id="SSF48576">
    <property type="entry name" value="Terpenoid synthases"/>
    <property type="match status" value="1"/>
</dbReference>
<evidence type="ECO:0000313" key="5">
    <source>
        <dbReference type="EMBL" id="GAA1684867.1"/>
    </source>
</evidence>
<name>A0ABN2HB16_9ACTN</name>
<dbReference type="InterPro" id="IPR008949">
    <property type="entry name" value="Isoprenoid_synthase_dom_sf"/>
</dbReference>
<evidence type="ECO:0000256" key="1">
    <source>
        <dbReference type="ARBA" id="ARBA00005128"/>
    </source>
</evidence>
<comment type="caution">
    <text evidence="5">The sequence shown here is derived from an EMBL/GenBank/DDBJ whole genome shotgun (WGS) entry which is preliminary data.</text>
</comment>
<evidence type="ECO:0000256" key="4">
    <source>
        <dbReference type="RuleBase" id="RU004466"/>
    </source>
</evidence>
<dbReference type="EMBL" id="BAAANY010000013">
    <property type="protein sequence ID" value="GAA1684867.1"/>
    <property type="molecule type" value="Genomic_DNA"/>
</dbReference>
<organism evidence="5 6">
    <name type="scientific">Fodinicola feengrottensis</name>
    <dbReference type="NCBI Taxonomy" id="435914"/>
    <lineage>
        <taxon>Bacteria</taxon>
        <taxon>Bacillati</taxon>
        <taxon>Actinomycetota</taxon>
        <taxon>Actinomycetes</taxon>
        <taxon>Mycobacteriales</taxon>
        <taxon>Fodinicola</taxon>
    </lineage>
</organism>
<dbReference type="SFLD" id="SFLDS00005">
    <property type="entry name" value="Isoprenoid_Synthase_Type_I"/>
    <property type="match status" value="1"/>
</dbReference>
<accession>A0ABN2HB16</accession>
<keyword evidence="2" id="KW-0479">Metal-binding</keyword>
<gene>
    <name evidence="5" type="ORF">GCM10009765_37760</name>
</gene>
<dbReference type="GO" id="GO:0016740">
    <property type="term" value="F:transferase activity"/>
    <property type="evidence" value="ECO:0007669"/>
    <property type="project" value="UniProtKB-KW"/>
</dbReference>
<dbReference type="PANTHER" id="PTHR12001:SF86">
    <property type="entry name" value="GERANYLGERANYL DIPHOSPHATE SYNTHASE"/>
    <property type="match status" value="1"/>
</dbReference>
<evidence type="ECO:0000256" key="2">
    <source>
        <dbReference type="ARBA" id="ARBA00022723"/>
    </source>
</evidence>
<dbReference type="PROSITE" id="PS00723">
    <property type="entry name" value="POLYPRENYL_SYNTHASE_1"/>
    <property type="match status" value="1"/>
</dbReference>
<dbReference type="SFLD" id="SFLDG01017">
    <property type="entry name" value="Polyprenyl_Transferase_Like"/>
    <property type="match status" value="1"/>
</dbReference>
<evidence type="ECO:0000256" key="3">
    <source>
        <dbReference type="ARBA" id="ARBA00022842"/>
    </source>
</evidence>
<keyword evidence="4 5" id="KW-0808">Transferase</keyword>
<comment type="pathway">
    <text evidence="1">Isoprenoid biosynthesis.</text>
</comment>
<reference evidence="5 6" key="1">
    <citation type="journal article" date="2019" name="Int. J. Syst. Evol. Microbiol.">
        <title>The Global Catalogue of Microorganisms (GCM) 10K type strain sequencing project: providing services to taxonomists for standard genome sequencing and annotation.</title>
        <authorList>
            <consortium name="The Broad Institute Genomics Platform"/>
            <consortium name="The Broad Institute Genome Sequencing Center for Infectious Disease"/>
            <person name="Wu L."/>
            <person name="Ma J."/>
        </authorList>
    </citation>
    <scope>NUCLEOTIDE SEQUENCE [LARGE SCALE GENOMIC DNA]</scope>
    <source>
        <strain evidence="5 6">JCM 14718</strain>
    </source>
</reference>
<sequence>MLDAARHTVEPTLRAAVGTLPASMARMAGYHFGWWDEYGTAVRAGGGKALRPALVLAAAKTVGCTGPDAVPAAAAVELVHNFSLVHDDVIDGDETRRHRETVWKVFGASPAILAGDALLMLALDVLAHCEHPATPQAMRTLGATVMELLDGQSADLAFESLSNVDLSECLTMAELKTGALLGSACALGGLYGGATAPQLGHLTAFGRQLGLAFQHVDDLLGIWGDPTVTGKPVFSDLRNRKKSLPVVAALTSGTPAGDELSQLYHRERPLTEAELNRAAQLVDLAGGRDWSQDQADDLLVRALHDLHACAAQNRADADLTALAQLVVQRDR</sequence>
<dbReference type="NCBIfam" id="NF041169">
    <property type="entry name" value="f2_encap_cargo4"/>
    <property type="match status" value="1"/>
</dbReference>
<dbReference type="InterPro" id="IPR000092">
    <property type="entry name" value="Polyprenyl_synt"/>
</dbReference>
<dbReference type="InterPro" id="IPR033749">
    <property type="entry name" value="Polyprenyl_synt_CS"/>
</dbReference>
<comment type="similarity">
    <text evidence="4">Belongs to the FPP/GGPP synthase family.</text>
</comment>